<dbReference type="Proteomes" id="UP001303222">
    <property type="component" value="Unassembled WGS sequence"/>
</dbReference>
<dbReference type="AlphaFoldDB" id="A0AAN6NUW9"/>
<dbReference type="EMBL" id="MU859126">
    <property type="protein sequence ID" value="KAK3952321.1"/>
    <property type="molecule type" value="Genomic_DNA"/>
</dbReference>
<evidence type="ECO:0000313" key="2">
    <source>
        <dbReference type="EMBL" id="KAK3952321.1"/>
    </source>
</evidence>
<accession>A0AAN6NUW9</accession>
<evidence type="ECO:0000313" key="3">
    <source>
        <dbReference type="Proteomes" id="UP001303222"/>
    </source>
</evidence>
<keyword evidence="1" id="KW-0732">Signal</keyword>
<feature type="signal peptide" evidence="1">
    <location>
        <begin position="1"/>
        <end position="18"/>
    </location>
</feature>
<keyword evidence="3" id="KW-1185">Reference proteome</keyword>
<reference evidence="2" key="2">
    <citation type="submission" date="2023-06" db="EMBL/GenBank/DDBJ databases">
        <authorList>
            <consortium name="Lawrence Berkeley National Laboratory"/>
            <person name="Mondo S.J."/>
            <person name="Hensen N."/>
            <person name="Bonometti L."/>
            <person name="Westerberg I."/>
            <person name="Brannstrom I.O."/>
            <person name="Guillou S."/>
            <person name="Cros-Aarteil S."/>
            <person name="Calhoun S."/>
            <person name="Haridas S."/>
            <person name="Kuo A."/>
            <person name="Pangilinan J."/>
            <person name="Riley R."/>
            <person name="Labutti K."/>
            <person name="Andreopoulos B."/>
            <person name="Lipzen A."/>
            <person name="Chen C."/>
            <person name="Yanf M."/>
            <person name="Daum C."/>
            <person name="Ng V."/>
            <person name="Clum A."/>
            <person name="Steindorff A."/>
            <person name="Ohm R."/>
            <person name="Martin F."/>
            <person name="Silar P."/>
            <person name="Natvig D."/>
            <person name="Lalanne C."/>
            <person name="Gautier V."/>
            <person name="Ament-Velasquez S.L."/>
            <person name="Kruys A."/>
            <person name="Hutchinson M.I."/>
            <person name="Powell A.J."/>
            <person name="Barry K."/>
            <person name="Miller A.N."/>
            <person name="Grigoriev I.V."/>
            <person name="Debuchy R."/>
            <person name="Gladieux P."/>
            <person name="Thoren M.H."/>
            <person name="Johannesson H."/>
        </authorList>
    </citation>
    <scope>NUCLEOTIDE SEQUENCE</scope>
    <source>
        <strain evidence="2">CBS 626.80</strain>
    </source>
</reference>
<organism evidence="2 3">
    <name type="scientific">Pseudoneurospora amorphoporcata</name>
    <dbReference type="NCBI Taxonomy" id="241081"/>
    <lineage>
        <taxon>Eukaryota</taxon>
        <taxon>Fungi</taxon>
        <taxon>Dikarya</taxon>
        <taxon>Ascomycota</taxon>
        <taxon>Pezizomycotina</taxon>
        <taxon>Sordariomycetes</taxon>
        <taxon>Sordariomycetidae</taxon>
        <taxon>Sordariales</taxon>
        <taxon>Sordariaceae</taxon>
        <taxon>Pseudoneurospora</taxon>
    </lineage>
</organism>
<feature type="chain" id="PRO_5043027144" description="Infection structure specific protein" evidence="1">
    <location>
        <begin position="19"/>
        <end position="223"/>
    </location>
</feature>
<evidence type="ECO:0000256" key="1">
    <source>
        <dbReference type="SAM" id="SignalP"/>
    </source>
</evidence>
<evidence type="ECO:0008006" key="4">
    <source>
        <dbReference type="Google" id="ProtNLM"/>
    </source>
</evidence>
<gene>
    <name evidence="2" type="ORF">QBC32DRAFT_341696</name>
</gene>
<protein>
    <recommendedName>
        <fullName evidence="4">Infection structure specific protein</fullName>
    </recommendedName>
</protein>
<comment type="caution">
    <text evidence="2">The sequence shown here is derived from an EMBL/GenBank/DDBJ whole genome shotgun (WGS) entry which is preliminary data.</text>
</comment>
<reference evidence="2" key="1">
    <citation type="journal article" date="2023" name="Mol. Phylogenet. Evol.">
        <title>Genome-scale phylogeny and comparative genomics of the fungal order Sordariales.</title>
        <authorList>
            <person name="Hensen N."/>
            <person name="Bonometti L."/>
            <person name="Westerberg I."/>
            <person name="Brannstrom I.O."/>
            <person name="Guillou S."/>
            <person name="Cros-Aarteil S."/>
            <person name="Calhoun S."/>
            <person name="Haridas S."/>
            <person name="Kuo A."/>
            <person name="Mondo S."/>
            <person name="Pangilinan J."/>
            <person name="Riley R."/>
            <person name="LaButti K."/>
            <person name="Andreopoulos B."/>
            <person name="Lipzen A."/>
            <person name="Chen C."/>
            <person name="Yan M."/>
            <person name="Daum C."/>
            <person name="Ng V."/>
            <person name="Clum A."/>
            <person name="Steindorff A."/>
            <person name="Ohm R.A."/>
            <person name="Martin F."/>
            <person name="Silar P."/>
            <person name="Natvig D.O."/>
            <person name="Lalanne C."/>
            <person name="Gautier V."/>
            <person name="Ament-Velasquez S.L."/>
            <person name="Kruys A."/>
            <person name="Hutchinson M.I."/>
            <person name="Powell A.J."/>
            <person name="Barry K."/>
            <person name="Miller A.N."/>
            <person name="Grigoriev I.V."/>
            <person name="Debuchy R."/>
            <person name="Gladieux P."/>
            <person name="Hiltunen Thoren M."/>
            <person name="Johannesson H."/>
        </authorList>
    </citation>
    <scope>NUCLEOTIDE SEQUENCE</scope>
    <source>
        <strain evidence="2">CBS 626.80</strain>
    </source>
</reference>
<name>A0AAN6NUW9_9PEZI</name>
<proteinExistence type="predicted"/>
<sequence>MRSNTLLVALAATASASAVPQPRAEAAAALITPGPFFRGSAVNDAIRQHGQEHKVDKRAYLVSMEISGKGDDFTRCIHSLNSVMSSVTNAAPYPSDTKLASWLLTAVDAEPTTTIPLDQAEKACETSDVAEPTVPASLTSAYSSYEEEAKAWMTDAAKGVSSVAKSYCPTKVAQFMELAMATDTAECKALVNKLKGKSGAAPSSAPVFAAVAAFAGLVGVLAL</sequence>